<feature type="domain" description="Response regulatory" evidence="8">
    <location>
        <begin position="3"/>
        <end position="117"/>
    </location>
</feature>
<dbReference type="PANTHER" id="PTHR48111">
    <property type="entry name" value="REGULATOR OF RPOS"/>
    <property type="match status" value="1"/>
</dbReference>
<dbReference type="Pfam" id="PF00486">
    <property type="entry name" value="Trans_reg_C"/>
    <property type="match status" value="1"/>
</dbReference>
<evidence type="ECO:0000256" key="7">
    <source>
        <dbReference type="PROSITE-ProRule" id="PRU01091"/>
    </source>
</evidence>
<dbReference type="InterPro" id="IPR036388">
    <property type="entry name" value="WH-like_DNA-bd_sf"/>
</dbReference>
<accession>A0A6B0YT02</accession>
<evidence type="ECO:0000256" key="2">
    <source>
        <dbReference type="ARBA" id="ARBA00023012"/>
    </source>
</evidence>
<evidence type="ECO:0000259" key="9">
    <source>
        <dbReference type="PROSITE" id="PS51755"/>
    </source>
</evidence>
<evidence type="ECO:0000256" key="6">
    <source>
        <dbReference type="PROSITE-ProRule" id="PRU00169"/>
    </source>
</evidence>
<dbReference type="GO" id="GO:0006355">
    <property type="term" value="P:regulation of DNA-templated transcription"/>
    <property type="evidence" value="ECO:0007669"/>
    <property type="project" value="InterPro"/>
</dbReference>
<dbReference type="PROSITE" id="PS51755">
    <property type="entry name" value="OMPR_PHOB"/>
    <property type="match status" value="1"/>
</dbReference>
<feature type="DNA-binding region" description="OmpR/PhoB-type" evidence="7">
    <location>
        <begin position="127"/>
        <end position="226"/>
    </location>
</feature>
<dbReference type="InterPro" id="IPR016032">
    <property type="entry name" value="Sig_transdc_resp-reg_C-effctor"/>
</dbReference>
<dbReference type="Gene3D" id="3.40.50.2300">
    <property type="match status" value="1"/>
</dbReference>
<dbReference type="EMBL" id="VXRG01000101">
    <property type="protein sequence ID" value="MXY94170.1"/>
    <property type="molecule type" value="Genomic_DNA"/>
</dbReference>
<evidence type="ECO:0000313" key="10">
    <source>
        <dbReference type="EMBL" id="MXY94170.1"/>
    </source>
</evidence>
<dbReference type="InterPro" id="IPR001867">
    <property type="entry name" value="OmpR/PhoB-type_DNA-bd"/>
</dbReference>
<evidence type="ECO:0000256" key="5">
    <source>
        <dbReference type="ARBA" id="ARBA00023163"/>
    </source>
</evidence>
<dbReference type="SUPFAM" id="SSF46894">
    <property type="entry name" value="C-terminal effector domain of the bipartite response regulators"/>
    <property type="match status" value="1"/>
</dbReference>
<dbReference type="CDD" id="cd00383">
    <property type="entry name" value="trans_reg_C"/>
    <property type="match status" value="1"/>
</dbReference>
<keyword evidence="1 6" id="KW-0597">Phosphoprotein</keyword>
<dbReference type="FunFam" id="3.40.50.2300:FF:000001">
    <property type="entry name" value="DNA-binding response regulator PhoB"/>
    <property type="match status" value="1"/>
</dbReference>
<dbReference type="SMART" id="SM00862">
    <property type="entry name" value="Trans_reg_C"/>
    <property type="match status" value="1"/>
</dbReference>
<gene>
    <name evidence="10" type="ORF">F4Y42_12075</name>
</gene>
<feature type="domain" description="OmpR/PhoB-type" evidence="9">
    <location>
        <begin position="127"/>
        <end position="226"/>
    </location>
</feature>
<dbReference type="AlphaFoldDB" id="A0A6B0YT02"/>
<evidence type="ECO:0000256" key="1">
    <source>
        <dbReference type="ARBA" id="ARBA00022553"/>
    </source>
</evidence>
<dbReference type="SMART" id="SM00448">
    <property type="entry name" value="REC"/>
    <property type="match status" value="1"/>
</dbReference>
<proteinExistence type="predicted"/>
<evidence type="ECO:0000256" key="4">
    <source>
        <dbReference type="ARBA" id="ARBA00023125"/>
    </source>
</evidence>
<dbReference type="GO" id="GO:0005829">
    <property type="term" value="C:cytosol"/>
    <property type="evidence" value="ECO:0007669"/>
    <property type="project" value="TreeGrafter"/>
</dbReference>
<sequence>MPKILVVEDEAAIARVLVDNLIFEGHEAEAVADGAEGLERALAWQPDLILLDVVLPTMDGYEVCRRLRAQGAATPIIMLTARGEEVDKVLGLELGADDYVTKPVGVRELMARIKAVLRRGASAPAAGTVLEFGQARIDFDRYEATVDGQAVHLSPKAFGVLRLLWESKGRALTRAQILEQVWGYEVYPTTRTVDNHIAELRNRLEANPAQPRHILTVHGVGYRFVE</sequence>
<dbReference type="InterPro" id="IPR039420">
    <property type="entry name" value="WalR-like"/>
</dbReference>
<dbReference type="Gene3D" id="6.10.250.690">
    <property type="match status" value="1"/>
</dbReference>
<organism evidence="10">
    <name type="scientific">Caldilineaceae bacterium SB0664_bin_27</name>
    <dbReference type="NCBI Taxonomy" id="2605260"/>
    <lineage>
        <taxon>Bacteria</taxon>
        <taxon>Bacillati</taxon>
        <taxon>Chloroflexota</taxon>
        <taxon>Caldilineae</taxon>
        <taxon>Caldilineales</taxon>
        <taxon>Caldilineaceae</taxon>
    </lineage>
</organism>
<evidence type="ECO:0000256" key="3">
    <source>
        <dbReference type="ARBA" id="ARBA00023015"/>
    </source>
</evidence>
<dbReference type="GO" id="GO:0000976">
    <property type="term" value="F:transcription cis-regulatory region binding"/>
    <property type="evidence" value="ECO:0007669"/>
    <property type="project" value="TreeGrafter"/>
</dbReference>
<dbReference type="PANTHER" id="PTHR48111:SF1">
    <property type="entry name" value="TWO-COMPONENT RESPONSE REGULATOR ORR33"/>
    <property type="match status" value="1"/>
</dbReference>
<dbReference type="Gene3D" id="1.10.10.10">
    <property type="entry name" value="Winged helix-like DNA-binding domain superfamily/Winged helix DNA-binding domain"/>
    <property type="match status" value="1"/>
</dbReference>
<keyword evidence="3" id="KW-0805">Transcription regulation</keyword>
<dbReference type="PROSITE" id="PS50110">
    <property type="entry name" value="RESPONSE_REGULATORY"/>
    <property type="match status" value="1"/>
</dbReference>
<name>A0A6B0YT02_9CHLR</name>
<comment type="caution">
    <text evidence="10">The sequence shown here is derived from an EMBL/GenBank/DDBJ whole genome shotgun (WGS) entry which is preliminary data.</text>
</comment>
<reference evidence="10" key="1">
    <citation type="submission" date="2019-09" db="EMBL/GenBank/DDBJ databases">
        <title>Characterisation of the sponge microbiome using genome-centric metagenomics.</title>
        <authorList>
            <person name="Engelberts J.P."/>
            <person name="Robbins S.J."/>
            <person name="De Goeij J.M."/>
            <person name="Aranda M."/>
            <person name="Bell S.C."/>
            <person name="Webster N.S."/>
        </authorList>
    </citation>
    <scope>NUCLEOTIDE SEQUENCE</scope>
    <source>
        <strain evidence="10">SB0664_bin_27</strain>
    </source>
</reference>
<dbReference type="SUPFAM" id="SSF52172">
    <property type="entry name" value="CheY-like"/>
    <property type="match status" value="1"/>
</dbReference>
<keyword evidence="4 7" id="KW-0238">DNA-binding</keyword>
<dbReference type="CDD" id="cd17574">
    <property type="entry name" value="REC_OmpR"/>
    <property type="match status" value="1"/>
</dbReference>
<dbReference type="GO" id="GO:0032993">
    <property type="term" value="C:protein-DNA complex"/>
    <property type="evidence" value="ECO:0007669"/>
    <property type="project" value="TreeGrafter"/>
</dbReference>
<dbReference type="InterPro" id="IPR001789">
    <property type="entry name" value="Sig_transdc_resp-reg_receiver"/>
</dbReference>
<dbReference type="Pfam" id="PF00072">
    <property type="entry name" value="Response_reg"/>
    <property type="match status" value="1"/>
</dbReference>
<dbReference type="GO" id="GO:0000156">
    <property type="term" value="F:phosphorelay response regulator activity"/>
    <property type="evidence" value="ECO:0007669"/>
    <property type="project" value="TreeGrafter"/>
</dbReference>
<protein>
    <submittedName>
        <fullName evidence="10">Response regulator transcription factor</fullName>
    </submittedName>
</protein>
<feature type="modified residue" description="4-aspartylphosphate" evidence="6">
    <location>
        <position position="52"/>
    </location>
</feature>
<dbReference type="InterPro" id="IPR011006">
    <property type="entry name" value="CheY-like_superfamily"/>
</dbReference>
<keyword evidence="5" id="KW-0804">Transcription</keyword>
<evidence type="ECO:0000259" key="8">
    <source>
        <dbReference type="PROSITE" id="PS50110"/>
    </source>
</evidence>
<keyword evidence="2" id="KW-0902">Two-component regulatory system</keyword>